<evidence type="ECO:0000313" key="4">
    <source>
        <dbReference type="Proteomes" id="UP001141950"/>
    </source>
</evidence>
<evidence type="ECO:0000313" key="3">
    <source>
        <dbReference type="EMBL" id="MCR2806698.1"/>
    </source>
</evidence>
<feature type="compositionally biased region" description="Low complexity" evidence="1">
    <location>
        <begin position="37"/>
        <end position="51"/>
    </location>
</feature>
<proteinExistence type="predicted"/>
<feature type="signal peptide" evidence="2">
    <location>
        <begin position="1"/>
        <end position="22"/>
    </location>
</feature>
<accession>A0A9X2MR28</accession>
<dbReference type="EMBL" id="JANIPJ010000019">
    <property type="protein sequence ID" value="MCR2806698.1"/>
    <property type="molecule type" value="Genomic_DNA"/>
</dbReference>
<dbReference type="Proteomes" id="UP001141950">
    <property type="component" value="Unassembled WGS sequence"/>
</dbReference>
<evidence type="ECO:0008006" key="5">
    <source>
        <dbReference type="Google" id="ProtNLM"/>
    </source>
</evidence>
<protein>
    <recommendedName>
        <fullName evidence="5">CHRD domain-containing protein</fullName>
    </recommendedName>
</protein>
<evidence type="ECO:0000256" key="1">
    <source>
        <dbReference type="SAM" id="MobiDB-lite"/>
    </source>
</evidence>
<feature type="region of interest" description="Disordered" evidence="1">
    <location>
        <begin position="31"/>
        <end position="52"/>
    </location>
</feature>
<reference evidence="3" key="1">
    <citation type="submission" date="2022-08" db="EMBL/GenBank/DDBJ databases">
        <title>The genomic sequence of strain Paenibacillus sp. SCIV0701.</title>
        <authorList>
            <person name="Zhao H."/>
        </authorList>
    </citation>
    <scope>NUCLEOTIDE SEQUENCE</scope>
    <source>
        <strain evidence="3">SCIV0701</strain>
    </source>
</reference>
<dbReference type="RefSeq" id="WP_257450420.1">
    <property type="nucleotide sequence ID" value="NZ_JANIPJ010000019.1"/>
</dbReference>
<keyword evidence="2" id="KW-0732">Signal</keyword>
<feature type="chain" id="PRO_5040840361" description="CHRD domain-containing protein" evidence="2">
    <location>
        <begin position="23"/>
        <end position="146"/>
    </location>
</feature>
<organism evidence="3 4">
    <name type="scientific">Paenibacillus soyae</name>
    <dbReference type="NCBI Taxonomy" id="2969249"/>
    <lineage>
        <taxon>Bacteria</taxon>
        <taxon>Bacillati</taxon>
        <taxon>Bacillota</taxon>
        <taxon>Bacilli</taxon>
        <taxon>Bacillales</taxon>
        <taxon>Paenibacillaceae</taxon>
        <taxon>Paenibacillus</taxon>
    </lineage>
</organism>
<dbReference type="AlphaFoldDB" id="A0A9X2MR28"/>
<dbReference type="PROSITE" id="PS51257">
    <property type="entry name" value="PROKAR_LIPOPROTEIN"/>
    <property type="match status" value="1"/>
</dbReference>
<name>A0A9X2MR28_9BACL</name>
<gene>
    <name evidence="3" type="ORF">NQZ67_22710</name>
</gene>
<comment type="caution">
    <text evidence="3">The sequence shown here is derived from an EMBL/GenBank/DDBJ whole genome shotgun (WGS) entry which is preliminary data.</text>
</comment>
<keyword evidence="4" id="KW-1185">Reference proteome</keyword>
<evidence type="ECO:0000256" key="2">
    <source>
        <dbReference type="SAM" id="SignalP"/>
    </source>
</evidence>
<sequence>MKKWIGLACTALILIAASGCSGGGAQGGNEAGGNTGHSGNHQAAAQETTTEPTYTVDGAISEENGVYYVTVDTDWKLTEDNYGGSPVEGQGHVHFYLNGSLVGPITSLDPFEIKNPKDGANIIKLELANHDHSTFGVTKELTFEKK</sequence>